<protein>
    <submittedName>
        <fullName evidence="1">Enoyl-CoA hydratase</fullName>
    </submittedName>
</protein>
<name>A0A480AWZ4_9BURK</name>
<dbReference type="PANTHER" id="PTHR11941">
    <property type="entry name" value="ENOYL-COA HYDRATASE-RELATED"/>
    <property type="match status" value="1"/>
</dbReference>
<dbReference type="GO" id="GO:0003824">
    <property type="term" value="F:catalytic activity"/>
    <property type="evidence" value="ECO:0007669"/>
    <property type="project" value="UniProtKB-ARBA"/>
</dbReference>
<organism evidence="1 2">
    <name type="scientific">Pseudaquabacterium pictum</name>
    <dbReference type="NCBI Taxonomy" id="2315236"/>
    <lineage>
        <taxon>Bacteria</taxon>
        <taxon>Pseudomonadati</taxon>
        <taxon>Pseudomonadota</taxon>
        <taxon>Betaproteobacteria</taxon>
        <taxon>Burkholderiales</taxon>
        <taxon>Sphaerotilaceae</taxon>
        <taxon>Pseudaquabacterium</taxon>
    </lineage>
</organism>
<dbReference type="CDD" id="cd06558">
    <property type="entry name" value="crotonase-like"/>
    <property type="match status" value="1"/>
</dbReference>
<dbReference type="Gene3D" id="3.90.226.10">
    <property type="entry name" value="2-enoyl-CoA Hydratase, Chain A, domain 1"/>
    <property type="match status" value="1"/>
</dbReference>
<dbReference type="GO" id="GO:0006635">
    <property type="term" value="P:fatty acid beta-oxidation"/>
    <property type="evidence" value="ECO:0007669"/>
    <property type="project" value="TreeGrafter"/>
</dbReference>
<keyword evidence="2" id="KW-1185">Reference proteome</keyword>
<dbReference type="OrthoDB" id="8640475at2"/>
<proteinExistence type="predicted"/>
<dbReference type="RefSeq" id="WP_137733055.1">
    <property type="nucleotide sequence ID" value="NZ_BJCL01000005.1"/>
</dbReference>
<dbReference type="PANTHER" id="PTHR11941:SF54">
    <property type="entry name" value="ENOYL-COA HYDRATASE, MITOCHONDRIAL"/>
    <property type="match status" value="1"/>
</dbReference>
<sequence length="257" mass="26751">MDFRHIRLHTDGRLATVQLHRPAARNAMSVALMRELTAAAHALAERTDIDAVLLTGDATCFTAGADLKDTAGWADESLSLVERREIAGVGWRLCKAWEELPQVTIVAIEGYAVGGGLAIAVACDWRVMADNAFVSLPEIALGIPLTWGAIPRLTALVGPSRAKRLTILCERLGAADALAMGLVDDVTPPGGALAKAAALAQQVLAMPAAAVRMSKATVNAVATAGHLAAGHMGLDQLMLAGASVESKAARAAALKRR</sequence>
<gene>
    <name evidence="1" type="ORF">AQPW35_23990</name>
</gene>
<dbReference type="SUPFAM" id="SSF52096">
    <property type="entry name" value="ClpP/crotonase"/>
    <property type="match status" value="1"/>
</dbReference>
<evidence type="ECO:0000313" key="2">
    <source>
        <dbReference type="Proteomes" id="UP000301751"/>
    </source>
</evidence>
<comment type="caution">
    <text evidence="1">The sequence shown here is derived from an EMBL/GenBank/DDBJ whole genome shotgun (WGS) entry which is preliminary data.</text>
</comment>
<accession>A0A480AWZ4</accession>
<dbReference type="InterPro" id="IPR001753">
    <property type="entry name" value="Enoyl-CoA_hydra/iso"/>
</dbReference>
<evidence type="ECO:0000313" key="1">
    <source>
        <dbReference type="EMBL" id="GCL63318.1"/>
    </source>
</evidence>
<dbReference type="AlphaFoldDB" id="A0A480AWZ4"/>
<dbReference type="EMBL" id="BJCL01000005">
    <property type="protein sequence ID" value="GCL63318.1"/>
    <property type="molecule type" value="Genomic_DNA"/>
</dbReference>
<dbReference type="Pfam" id="PF00378">
    <property type="entry name" value="ECH_1"/>
    <property type="match status" value="1"/>
</dbReference>
<dbReference type="Proteomes" id="UP000301751">
    <property type="component" value="Unassembled WGS sequence"/>
</dbReference>
<dbReference type="InterPro" id="IPR029045">
    <property type="entry name" value="ClpP/crotonase-like_dom_sf"/>
</dbReference>
<reference evidence="2" key="1">
    <citation type="submission" date="2019-03" db="EMBL/GenBank/DDBJ databases">
        <title>Aquabacterium pictum sp.nov., the first bacteriochlorophyll a-containing freshwater bacterium in the genus Aquabacterium of the class Betaproteobacteria.</title>
        <authorList>
            <person name="Hirose S."/>
            <person name="Tank M."/>
            <person name="Hara E."/>
            <person name="Tamaki H."/>
            <person name="Takaichi S."/>
            <person name="Haruta S."/>
            <person name="Hanada S."/>
        </authorList>
    </citation>
    <scope>NUCLEOTIDE SEQUENCE [LARGE SCALE GENOMIC DNA]</scope>
    <source>
        <strain evidence="2">W35</strain>
    </source>
</reference>